<dbReference type="GeneID" id="9619757"/>
<feature type="region of interest" description="Disordered" evidence="1">
    <location>
        <begin position="166"/>
        <end position="209"/>
    </location>
</feature>
<dbReference type="EMBL" id="GL378339">
    <property type="protein sequence ID" value="EFJ48618.1"/>
    <property type="molecule type" value="Genomic_DNA"/>
</dbReference>
<organism evidence="3">
    <name type="scientific">Volvox carteri f. nagariensis</name>
    <dbReference type="NCBI Taxonomy" id="3068"/>
    <lineage>
        <taxon>Eukaryota</taxon>
        <taxon>Viridiplantae</taxon>
        <taxon>Chlorophyta</taxon>
        <taxon>core chlorophytes</taxon>
        <taxon>Chlorophyceae</taxon>
        <taxon>CS clade</taxon>
        <taxon>Chlamydomonadales</taxon>
        <taxon>Volvocaceae</taxon>
        <taxon>Volvox</taxon>
    </lineage>
</organism>
<feature type="region of interest" description="Disordered" evidence="1">
    <location>
        <begin position="293"/>
        <end position="351"/>
    </location>
</feature>
<dbReference type="InParanoid" id="D8TVP2"/>
<feature type="compositionally biased region" description="Gly residues" evidence="1">
    <location>
        <begin position="104"/>
        <end position="134"/>
    </location>
</feature>
<feature type="region of interest" description="Disordered" evidence="1">
    <location>
        <begin position="1"/>
        <end position="137"/>
    </location>
</feature>
<gene>
    <name evidence="2" type="ORF">VOLCADRAFT_90766</name>
</gene>
<dbReference type="STRING" id="3068.D8TVP2"/>
<dbReference type="AlphaFoldDB" id="D8TVP2"/>
<proteinExistence type="predicted"/>
<feature type="compositionally biased region" description="Polar residues" evidence="1">
    <location>
        <begin position="9"/>
        <end position="25"/>
    </location>
</feature>
<protein>
    <submittedName>
        <fullName evidence="2">Uncharacterized protein</fullName>
    </submittedName>
</protein>
<feature type="compositionally biased region" description="Pro residues" evidence="1">
    <location>
        <begin position="37"/>
        <end position="50"/>
    </location>
</feature>
<feature type="compositionally biased region" description="Gly residues" evidence="1">
    <location>
        <begin position="187"/>
        <end position="201"/>
    </location>
</feature>
<reference evidence="2 3" key="1">
    <citation type="journal article" date="2010" name="Science">
        <title>Genomic analysis of organismal complexity in the multicellular green alga Volvox carteri.</title>
        <authorList>
            <person name="Prochnik S.E."/>
            <person name="Umen J."/>
            <person name="Nedelcu A.M."/>
            <person name="Hallmann A."/>
            <person name="Miller S.M."/>
            <person name="Nishii I."/>
            <person name="Ferris P."/>
            <person name="Kuo A."/>
            <person name="Mitros T."/>
            <person name="Fritz-Laylin L.K."/>
            <person name="Hellsten U."/>
            <person name="Chapman J."/>
            <person name="Simakov O."/>
            <person name="Rensing S.A."/>
            <person name="Terry A."/>
            <person name="Pangilinan J."/>
            <person name="Kapitonov V."/>
            <person name="Jurka J."/>
            <person name="Salamov A."/>
            <person name="Shapiro H."/>
            <person name="Schmutz J."/>
            <person name="Grimwood J."/>
            <person name="Lindquist E."/>
            <person name="Lucas S."/>
            <person name="Grigoriev I.V."/>
            <person name="Schmitt R."/>
            <person name="Kirk D."/>
            <person name="Rokhsar D.S."/>
        </authorList>
    </citation>
    <scope>NUCLEOTIDE SEQUENCE [LARGE SCALE GENOMIC DNA]</scope>
    <source>
        <strain evidence="3">f. Nagariensis / Eve</strain>
    </source>
</reference>
<feature type="compositionally biased region" description="Gly residues" evidence="1">
    <location>
        <begin position="300"/>
        <end position="312"/>
    </location>
</feature>
<keyword evidence="3" id="KW-1185">Reference proteome</keyword>
<dbReference type="RefSeq" id="XP_002950417.1">
    <property type="nucleotide sequence ID" value="XM_002950371.1"/>
</dbReference>
<dbReference type="KEGG" id="vcn:VOLCADRAFT_90766"/>
<name>D8TVP2_VOLCA</name>
<sequence length="372" mass="37403">MQVVCTAPLLSQSRSRTGASPSTVTRWRPTHLHLGPQPQPLHPDTCPPPTHLYGRGPGGGGGHWPPRPSAAGTSYDQHATPRGYSHGGWEHQQQLHYQSPSPGSGAGYPGPSIRGGYGGGGGRRGGWHGSGGFSGVRPNKWVRTEAAAAAAPAPEGPVTTAAATAPVTPGVAGRGQPFAGRGDGGRGRGGGGGGRGRGRGGSNDDNATPAAMQAYYKPSFSADPWAALTPRPMQPRMPGPGGGKAAAPGAPLTVDVKKLGGASLAEIMAMEKAAADGTVVAEGMMAGAVVGSEGMEDEGGTAGAGFDGGGGADEPPEDDDNDEHHGLHFSASFPGLGDPPTPTHRGQLATTWISSSPILRVITTLRPVPPES</sequence>
<evidence type="ECO:0000313" key="2">
    <source>
        <dbReference type="EMBL" id="EFJ48618.1"/>
    </source>
</evidence>
<evidence type="ECO:0000313" key="3">
    <source>
        <dbReference type="Proteomes" id="UP000001058"/>
    </source>
</evidence>
<accession>D8TVP2</accession>
<evidence type="ECO:0000256" key="1">
    <source>
        <dbReference type="SAM" id="MobiDB-lite"/>
    </source>
</evidence>
<dbReference type="Proteomes" id="UP000001058">
    <property type="component" value="Unassembled WGS sequence"/>
</dbReference>